<gene>
    <name evidence="1" type="ORF">ACI2L5_30550</name>
</gene>
<evidence type="ECO:0000313" key="2">
    <source>
        <dbReference type="Proteomes" id="UP001620295"/>
    </source>
</evidence>
<comment type="caution">
    <text evidence="1">The sequence shown here is derived from an EMBL/GenBank/DDBJ whole genome shotgun (WGS) entry which is preliminary data.</text>
</comment>
<sequence>MPEAPVDEHGHVVLRQEEVRATPGRHASLQAETEAELVQGAAERYLRGRVTHTPTLQVFALLRLHPASVGFVTTGRQLAPTSLLPFGTICGLIAEGRE</sequence>
<keyword evidence="2" id="KW-1185">Reference proteome</keyword>
<protein>
    <submittedName>
        <fullName evidence="1">Uncharacterized protein</fullName>
    </submittedName>
</protein>
<dbReference type="EMBL" id="JBJDQH010000010">
    <property type="protein sequence ID" value="MFK4269246.1"/>
    <property type="molecule type" value="Genomic_DNA"/>
</dbReference>
<name>A0ABW8LYJ1_9ACTN</name>
<dbReference type="RefSeq" id="WP_404747626.1">
    <property type="nucleotide sequence ID" value="NZ_JBJDQH010000010.1"/>
</dbReference>
<organism evidence="1 2">
    <name type="scientific">Streptomyces milbemycinicus</name>
    <dbReference type="NCBI Taxonomy" id="476552"/>
    <lineage>
        <taxon>Bacteria</taxon>
        <taxon>Bacillati</taxon>
        <taxon>Actinomycetota</taxon>
        <taxon>Actinomycetes</taxon>
        <taxon>Kitasatosporales</taxon>
        <taxon>Streptomycetaceae</taxon>
        <taxon>Streptomyces</taxon>
    </lineage>
</organism>
<dbReference type="Proteomes" id="UP001620295">
    <property type="component" value="Unassembled WGS sequence"/>
</dbReference>
<reference evidence="1 2" key="1">
    <citation type="submission" date="2024-11" db="EMBL/GenBank/DDBJ databases">
        <title>The Natural Products Discovery Center: Release of the First 8490 Sequenced Strains for Exploring Actinobacteria Biosynthetic Diversity.</title>
        <authorList>
            <person name="Kalkreuter E."/>
            <person name="Kautsar S.A."/>
            <person name="Yang D."/>
            <person name="Bader C.D."/>
            <person name="Teijaro C.N."/>
            <person name="Fluegel L."/>
            <person name="Davis C.M."/>
            <person name="Simpson J.R."/>
            <person name="Lauterbach L."/>
            <person name="Steele A.D."/>
            <person name="Gui C."/>
            <person name="Meng S."/>
            <person name="Li G."/>
            <person name="Viehrig K."/>
            <person name="Ye F."/>
            <person name="Su P."/>
            <person name="Kiefer A.F."/>
            <person name="Nichols A."/>
            <person name="Cepeda A.J."/>
            <person name="Yan W."/>
            <person name="Fan B."/>
            <person name="Jiang Y."/>
            <person name="Adhikari A."/>
            <person name="Zheng C.-J."/>
            <person name="Schuster L."/>
            <person name="Cowan T.M."/>
            <person name="Smanski M.J."/>
            <person name="Chevrette M.G."/>
            <person name="De Carvalho L.P.S."/>
            <person name="Shen B."/>
        </authorList>
    </citation>
    <scope>NUCLEOTIDE SEQUENCE [LARGE SCALE GENOMIC DNA]</scope>
    <source>
        <strain evidence="1 2">NPDC020863</strain>
    </source>
</reference>
<evidence type="ECO:0000313" key="1">
    <source>
        <dbReference type="EMBL" id="MFK4269246.1"/>
    </source>
</evidence>
<proteinExistence type="predicted"/>
<accession>A0ABW8LYJ1</accession>